<sequence length="610" mass="65842">MTAAPQASVKNGTYSGIYSPEYNQDFFLGMPYARVSWLKVSHLVDVAPQHSRPTLAEIEPNKTAQRFTVAKSLDTSWDGIHEATEYPKHCIGYGEDEVGYELSEDCLYLNVIRPAGIEDAAKLPVAVWIHGGGLYMGGSADKRYNLTFMVDESVRMETPVIGVSLNYRLSAFGFLGGSEVQDAGVTNLGFRDQRLALHWVKENIQSFGGDVDKITIFGESSGAESVSAQVFAYGGRDDGLFRGAIAQSGFGGPLYRYPGGLNATGAQQQLYDSLVGNTTSCATLANSTRTGSLECLRAAPLDEINYALNMTGIGPWPPVMDGDFVSNYVSKQIEDGRFPKIPIMIGSNSDEGSAFGVSGINSDQDITAAVAAIIPDDVEGTTGKSVDEIVNEILYVYPEIQSVGVPSLGTWPVVIEEGSGWAESLGMQYRRSAAIFGDLYMGYCRRNANIGWSKHGIPSYAYRFDVTISSLPGYVGATHFQEVAFVFMNFNGVGYDTNPFNGTAQYEEQATALSRSMGSAWINFIVTQDPNGQEGFYIGDDEGWPVYNASAGGGVGQDIVWSLDGSYVEVDGLVTESGLSESQPEATGLLGFWFLRSCHESGNPPLIVHI</sequence>
<organism evidence="5 6">
    <name type="scientific">Zalerion maritima</name>
    <dbReference type="NCBI Taxonomy" id="339359"/>
    <lineage>
        <taxon>Eukaryota</taxon>
        <taxon>Fungi</taxon>
        <taxon>Dikarya</taxon>
        <taxon>Ascomycota</taxon>
        <taxon>Pezizomycotina</taxon>
        <taxon>Sordariomycetes</taxon>
        <taxon>Lulworthiomycetidae</taxon>
        <taxon>Lulworthiales</taxon>
        <taxon>Lulworthiaceae</taxon>
        <taxon>Zalerion</taxon>
    </lineage>
</organism>
<dbReference type="PANTHER" id="PTHR43918:SF4">
    <property type="entry name" value="CARBOXYLIC ESTER HYDROLASE"/>
    <property type="match status" value="1"/>
</dbReference>
<dbReference type="InterPro" id="IPR019819">
    <property type="entry name" value="Carboxylesterase_B_CS"/>
</dbReference>
<dbReference type="EC" id="3.1.1.-" evidence="3"/>
<name>A0AAD5RWR2_9PEZI</name>
<evidence type="ECO:0000313" key="6">
    <source>
        <dbReference type="Proteomes" id="UP001201980"/>
    </source>
</evidence>
<dbReference type="InterPro" id="IPR029058">
    <property type="entry name" value="AB_hydrolase_fold"/>
</dbReference>
<keyword evidence="6" id="KW-1185">Reference proteome</keyword>
<reference evidence="5" key="1">
    <citation type="submission" date="2022-07" db="EMBL/GenBank/DDBJ databases">
        <title>Draft genome sequence of Zalerion maritima ATCC 34329, a (micro)plastics degrading marine fungus.</title>
        <authorList>
            <person name="Paco A."/>
            <person name="Goncalves M.F.M."/>
            <person name="Rocha-Santos T.A.P."/>
            <person name="Alves A."/>
        </authorList>
    </citation>
    <scope>NUCLEOTIDE SEQUENCE</scope>
    <source>
        <strain evidence="5">ATCC 34329</strain>
    </source>
</reference>
<dbReference type="InterPro" id="IPR050654">
    <property type="entry name" value="AChE-related_enzymes"/>
</dbReference>
<gene>
    <name evidence="5" type="ORF">MKZ38_007275</name>
</gene>
<comment type="similarity">
    <text evidence="1 3">Belongs to the type-B carboxylesterase/lipase family.</text>
</comment>
<evidence type="ECO:0000259" key="4">
    <source>
        <dbReference type="Pfam" id="PF00135"/>
    </source>
</evidence>
<dbReference type="InterPro" id="IPR019826">
    <property type="entry name" value="Carboxylesterase_B_AS"/>
</dbReference>
<evidence type="ECO:0000313" key="5">
    <source>
        <dbReference type="EMBL" id="KAJ2904767.1"/>
    </source>
</evidence>
<comment type="caution">
    <text evidence="5">The sequence shown here is derived from an EMBL/GenBank/DDBJ whole genome shotgun (WGS) entry which is preliminary data.</text>
</comment>
<dbReference type="SUPFAM" id="SSF53474">
    <property type="entry name" value="alpha/beta-Hydrolases"/>
    <property type="match status" value="1"/>
</dbReference>
<accession>A0AAD5RWR2</accession>
<dbReference type="GO" id="GO:0052689">
    <property type="term" value="F:carboxylic ester hydrolase activity"/>
    <property type="evidence" value="ECO:0007669"/>
    <property type="project" value="TreeGrafter"/>
</dbReference>
<evidence type="ECO:0000256" key="3">
    <source>
        <dbReference type="RuleBase" id="RU361235"/>
    </source>
</evidence>
<keyword evidence="2 3" id="KW-0378">Hydrolase</keyword>
<feature type="domain" description="Carboxylesterase type B" evidence="4">
    <location>
        <begin position="63"/>
        <end position="549"/>
    </location>
</feature>
<evidence type="ECO:0000256" key="2">
    <source>
        <dbReference type="ARBA" id="ARBA00022801"/>
    </source>
</evidence>
<protein>
    <recommendedName>
        <fullName evidence="3">Carboxylic ester hydrolase</fullName>
        <ecNumber evidence="3">3.1.1.-</ecNumber>
    </recommendedName>
</protein>
<dbReference type="PANTHER" id="PTHR43918">
    <property type="entry name" value="ACETYLCHOLINESTERASE"/>
    <property type="match status" value="1"/>
</dbReference>
<dbReference type="Pfam" id="PF00135">
    <property type="entry name" value="COesterase"/>
    <property type="match status" value="1"/>
</dbReference>
<evidence type="ECO:0000256" key="1">
    <source>
        <dbReference type="ARBA" id="ARBA00005964"/>
    </source>
</evidence>
<dbReference type="PROSITE" id="PS00122">
    <property type="entry name" value="CARBOXYLESTERASE_B_1"/>
    <property type="match status" value="1"/>
</dbReference>
<dbReference type="Proteomes" id="UP001201980">
    <property type="component" value="Unassembled WGS sequence"/>
</dbReference>
<dbReference type="InterPro" id="IPR002018">
    <property type="entry name" value="CarbesteraseB"/>
</dbReference>
<dbReference type="AlphaFoldDB" id="A0AAD5RWR2"/>
<dbReference type="PROSITE" id="PS00941">
    <property type="entry name" value="CARBOXYLESTERASE_B_2"/>
    <property type="match status" value="1"/>
</dbReference>
<dbReference type="EMBL" id="JAKWBI020000045">
    <property type="protein sequence ID" value="KAJ2904767.1"/>
    <property type="molecule type" value="Genomic_DNA"/>
</dbReference>
<proteinExistence type="inferred from homology"/>
<dbReference type="Gene3D" id="3.40.50.1820">
    <property type="entry name" value="alpha/beta hydrolase"/>
    <property type="match status" value="1"/>
</dbReference>